<sequence>MEATPVYQLKRPSDATPEEILRAFRLAYSLPEVQAALRHCLHPRDTEAANLPALYENIDLLLSAVYQLPLPAPTPLAAALDSLSQQVSHNWVLLICPPE</sequence>
<protein>
    <submittedName>
        <fullName evidence="1">Uncharacterized protein</fullName>
    </submittedName>
</protein>
<organism evidence="1 2">
    <name type="scientific">Pontibacter rugosus</name>
    <dbReference type="NCBI Taxonomy" id="1745966"/>
    <lineage>
        <taxon>Bacteria</taxon>
        <taxon>Pseudomonadati</taxon>
        <taxon>Bacteroidota</taxon>
        <taxon>Cytophagia</taxon>
        <taxon>Cytophagales</taxon>
        <taxon>Hymenobacteraceae</taxon>
        <taxon>Pontibacter</taxon>
    </lineage>
</organism>
<dbReference type="Proteomes" id="UP001597094">
    <property type="component" value="Unassembled WGS sequence"/>
</dbReference>
<comment type="caution">
    <text evidence="1">The sequence shown here is derived from an EMBL/GenBank/DDBJ whole genome shotgun (WGS) entry which is preliminary data.</text>
</comment>
<evidence type="ECO:0000313" key="2">
    <source>
        <dbReference type="Proteomes" id="UP001597094"/>
    </source>
</evidence>
<gene>
    <name evidence="1" type="ORF">ACFQ2O_03570</name>
</gene>
<accession>A0ABW3SL03</accession>
<reference evidence="2" key="1">
    <citation type="journal article" date="2019" name="Int. J. Syst. Evol. Microbiol.">
        <title>The Global Catalogue of Microorganisms (GCM) 10K type strain sequencing project: providing services to taxonomists for standard genome sequencing and annotation.</title>
        <authorList>
            <consortium name="The Broad Institute Genomics Platform"/>
            <consortium name="The Broad Institute Genome Sequencing Center for Infectious Disease"/>
            <person name="Wu L."/>
            <person name="Ma J."/>
        </authorList>
    </citation>
    <scope>NUCLEOTIDE SEQUENCE [LARGE SCALE GENOMIC DNA]</scope>
    <source>
        <strain evidence="2">JCM 31319</strain>
    </source>
</reference>
<name>A0ABW3SL03_9BACT</name>
<evidence type="ECO:0000313" key="1">
    <source>
        <dbReference type="EMBL" id="MFD1185273.1"/>
    </source>
</evidence>
<keyword evidence="2" id="KW-1185">Reference proteome</keyword>
<dbReference type="EMBL" id="JBHTLD010000017">
    <property type="protein sequence ID" value="MFD1185273.1"/>
    <property type="molecule type" value="Genomic_DNA"/>
</dbReference>
<dbReference type="RefSeq" id="WP_377523023.1">
    <property type="nucleotide sequence ID" value="NZ_JBHTLD010000017.1"/>
</dbReference>
<proteinExistence type="predicted"/>